<accession>A0AC34GYE9</accession>
<protein>
    <submittedName>
        <fullName evidence="2">DNA-directed DNA polymerase</fullName>
    </submittedName>
</protein>
<reference evidence="2" key="1">
    <citation type="submission" date="2022-11" db="UniProtKB">
        <authorList>
            <consortium name="WormBaseParasite"/>
        </authorList>
    </citation>
    <scope>IDENTIFICATION</scope>
</reference>
<sequence length="911" mass="105592">MHEKRACYITNIEKKEAETHRILTFDFECSQDSPSEEENATLHVVDCIVAKLTCSNCLDILNENCLVCGPVRAKRWNAAKEENIVQKFVNWMLFELNPKYKTIALAHFGGRYDFVLLLKQFYTHPGLKTSCIRNGNKFFQVDVRGGKKVCHTSFKDTFNFFSESLDNLVSTFNLDVIPKPFFPHLYNKASNFHIRLPNLPPKSDYIYESMMPKKKEAFLQYYSQNFHTPFLLSEELENYCSADVDILHAAVLSFRKSFLEITGIDAFYSSTTIAGLCQKYFRTDHMKPKEHAIIPETGFEVVDKSSREANIYFKWLNDRKGHNIRYSQSEGGEQRILNFKVDGIEGNVCYEYDGKYNYFSYRILNGIVSCCPWHGCSKCFLPDTLLRSGVTNLQAMEKTEARKQKIIAEGFDVKTIKSCEVLEERKNNKEMDEYFKNAIIYDAAISFREAFTGGRTHPSALHAVSDEVDEIVYKDIVSLYPYINYSTSYPLGFPKIHKFNDHKVSWKKPEDNPFKGLIKCFVLPPTNLTLAVLPLRVKNRLLFPLCATCGEHFKGKNTRMESYECKHSDQQRGFVTTVTHLELNLCLKHNYEVTQLFRVYEYTEWSSDVFKSYVRRFLRLKIENSGWPAEIRTDLEKTQYIESYKRLFDIDIDPAEIKLNPGMRFISKLCLNSLWGRFALRNNLSSTIVTQSPAEMYKIVNDPTKVVSDIDWVSPTSVMISYKQHEDFVTSHEASNVLLSLWTSSSARVLLFDYLHKIDASEYCTLLYCDTDSCIYVCRRGHDPIPDGMYLGQMSNELPQHHIEEFLSSGAKQYGLKLRHKESGVISYNLKIRGITLNSKVLEKIHYESFRDLTLEYQEEQNISVNYNSILPDKRGFIKSKETKKTFRPYFDKAIVSLPSLKIYPFGYKTP</sequence>
<name>A0AC34GYE9_9BILA</name>
<dbReference type="WBParaSite" id="ES5_v2.g9646.t1">
    <property type="protein sequence ID" value="ES5_v2.g9646.t1"/>
    <property type="gene ID" value="ES5_v2.g9646"/>
</dbReference>
<evidence type="ECO:0000313" key="2">
    <source>
        <dbReference type="WBParaSite" id="ES5_v2.g9646.t1"/>
    </source>
</evidence>
<evidence type="ECO:0000313" key="1">
    <source>
        <dbReference type="Proteomes" id="UP000887579"/>
    </source>
</evidence>
<dbReference type="Proteomes" id="UP000887579">
    <property type="component" value="Unplaced"/>
</dbReference>
<proteinExistence type="predicted"/>
<organism evidence="1 2">
    <name type="scientific">Panagrolaimus sp. ES5</name>
    <dbReference type="NCBI Taxonomy" id="591445"/>
    <lineage>
        <taxon>Eukaryota</taxon>
        <taxon>Metazoa</taxon>
        <taxon>Ecdysozoa</taxon>
        <taxon>Nematoda</taxon>
        <taxon>Chromadorea</taxon>
        <taxon>Rhabditida</taxon>
        <taxon>Tylenchina</taxon>
        <taxon>Panagrolaimomorpha</taxon>
        <taxon>Panagrolaimoidea</taxon>
        <taxon>Panagrolaimidae</taxon>
        <taxon>Panagrolaimus</taxon>
    </lineage>
</organism>